<reference evidence="2" key="1">
    <citation type="submission" date="2021-02" db="EMBL/GenBank/DDBJ databases">
        <title>First Annotated Genome of the Yellow-green Alga Tribonema minus.</title>
        <authorList>
            <person name="Mahan K.M."/>
        </authorList>
    </citation>
    <scope>NUCLEOTIDE SEQUENCE</scope>
    <source>
        <strain evidence="2">UTEX B ZZ1240</strain>
    </source>
</reference>
<dbReference type="AlphaFoldDB" id="A0A835YMS0"/>
<dbReference type="Gene3D" id="2.60.120.920">
    <property type="match status" value="1"/>
</dbReference>
<dbReference type="PROSITE" id="PS50188">
    <property type="entry name" value="B302_SPRY"/>
    <property type="match status" value="1"/>
</dbReference>
<sequence>VNVCVSAGRAAWEFLLDADSATDECSVFGAAAKPLHSRCYNSSPSLWMRRAYNGVLYCRGRQLPSSRTMSKIHPGDVVRCELDMDEGTLRFAVNGEAQDGGFDGIEGEVYPCAGSY</sequence>
<feature type="non-terminal residue" evidence="2">
    <location>
        <position position="1"/>
    </location>
</feature>
<dbReference type="EMBL" id="JAFCMP010000536">
    <property type="protein sequence ID" value="KAG5176465.1"/>
    <property type="molecule type" value="Genomic_DNA"/>
</dbReference>
<proteinExistence type="predicted"/>
<keyword evidence="3" id="KW-1185">Reference proteome</keyword>
<dbReference type="PANTHER" id="PTHR12245:SF5">
    <property type="entry name" value="SPRY DOMAIN-CONTAINING SOCS BOX PROTEIN 3"/>
    <property type="match status" value="1"/>
</dbReference>
<accession>A0A835YMS0</accession>
<dbReference type="InterPro" id="IPR013320">
    <property type="entry name" value="ConA-like_dom_sf"/>
</dbReference>
<dbReference type="InterPro" id="IPR043136">
    <property type="entry name" value="B30.2/SPRY_sf"/>
</dbReference>
<dbReference type="InterPro" id="IPR003877">
    <property type="entry name" value="SPRY_dom"/>
</dbReference>
<organism evidence="2 3">
    <name type="scientific">Tribonema minus</name>
    <dbReference type="NCBI Taxonomy" id="303371"/>
    <lineage>
        <taxon>Eukaryota</taxon>
        <taxon>Sar</taxon>
        <taxon>Stramenopiles</taxon>
        <taxon>Ochrophyta</taxon>
        <taxon>PX clade</taxon>
        <taxon>Xanthophyceae</taxon>
        <taxon>Tribonematales</taxon>
        <taxon>Tribonemataceae</taxon>
        <taxon>Tribonema</taxon>
    </lineage>
</organism>
<protein>
    <recommendedName>
        <fullName evidence="1">B30.2/SPRY domain-containing protein</fullName>
    </recommendedName>
</protein>
<dbReference type="Proteomes" id="UP000664859">
    <property type="component" value="Unassembled WGS sequence"/>
</dbReference>
<name>A0A835YMS0_9STRA</name>
<comment type="caution">
    <text evidence="2">The sequence shown here is derived from an EMBL/GenBank/DDBJ whole genome shotgun (WGS) entry which is preliminary data.</text>
</comment>
<dbReference type="PANTHER" id="PTHR12245">
    <property type="entry name" value="SPRY DOMAIN CONTAINING SOCS BOX PROTEIN"/>
    <property type="match status" value="1"/>
</dbReference>
<evidence type="ECO:0000313" key="3">
    <source>
        <dbReference type="Proteomes" id="UP000664859"/>
    </source>
</evidence>
<dbReference type="InterPro" id="IPR001870">
    <property type="entry name" value="B30.2/SPRY"/>
</dbReference>
<dbReference type="SUPFAM" id="SSF49899">
    <property type="entry name" value="Concanavalin A-like lectins/glucanases"/>
    <property type="match status" value="1"/>
</dbReference>
<feature type="domain" description="B30.2/SPRY" evidence="1">
    <location>
        <begin position="1"/>
        <end position="116"/>
    </location>
</feature>
<gene>
    <name evidence="2" type="ORF">JKP88DRAFT_134692</name>
</gene>
<feature type="non-terminal residue" evidence="2">
    <location>
        <position position="116"/>
    </location>
</feature>
<dbReference type="InterPro" id="IPR050672">
    <property type="entry name" value="FBXO45-Fsn/SPSB_families"/>
</dbReference>
<evidence type="ECO:0000313" key="2">
    <source>
        <dbReference type="EMBL" id="KAG5176465.1"/>
    </source>
</evidence>
<evidence type="ECO:0000259" key="1">
    <source>
        <dbReference type="PROSITE" id="PS50188"/>
    </source>
</evidence>
<dbReference type="OrthoDB" id="8068875at2759"/>
<dbReference type="Pfam" id="PF00622">
    <property type="entry name" value="SPRY"/>
    <property type="match status" value="1"/>
</dbReference>